<name>A0AAV5WGY6_9BILA</name>
<feature type="domain" description="BTB" evidence="1">
    <location>
        <begin position="33"/>
        <end position="75"/>
    </location>
</feature>
<reference evidence="2" key="1">
    <citation type="submission" date="2023-10" db="EMBL/GenBank/DDBJ databases">
        <title>Genome assembly of Pristionchus species.</title>
        <authorList>
            <person name="Yoshida K."/>
            <person name="Sommer R.J."/>
        </authorList>
    </citation>
    <scope>NUCLEOTIDE SEQUENCE</scope>
    <source>
        <strain evidence="2">RS5133</strain>
    </source>
</reference>
<keyword evidence="3" id="KW-1185">Reference proteome</keyword>
<evidence type="ECO:0000259" key="1">
    <source>
        <dbReference type="PROSITE" id="PS50097"/>
    </source>
</evidence>
<dbReference type="PANTHER" id="PTHR47022">
    <property type="entry name" value="BTB AND MATH DOMAIN-CONTAINING PROTEIN 36-RELATED"/>
    <property type="match status" value="1"/>
</dbReference>
<proteinExistence type="predicted"/>
<dbReference type="SUPFAM" id="SSF54695">
    <property type="entry name" value="POZ domain"/>
    <property type="match status" value="1"/>
</dbReference>
<sequence>MTSAVIRLEVDEVKKWNGEMRVSNVEIVDGLPFLAIHSPVFAAMFFGDFAEKNQEDIELKDISHEDFVAVLHLIYPSYRPIWSGSVLSLLAIADLYDIKYIFNKVEEYLLKVDGRWPFFSLDYEGKLLLADKYKLEALKLQCLHKLESIEEVTDVMETEEYTKFSDATKAAMLERIKAIHDKM</sequence>
<dbReference type="CDD" id="cd18186">
    <property type="entry name" value="BTB_POZ_ZBTB_KLHL-like"/>
    <property type="match status" value="1"/>
</dbReference>
<evidence type="ECO:0000313" key="3">
    <source>
        <dbReference type="Proteomes" id="UP001432322"/>
    </source>
</evidence>
<dbReference type="PROSITE" id="PS50097">
    <property type="entry name" value="BTB"/>
    <property type="match status" value="1"/>
</dbReference>
<dbReference type="InterPro" id="IPR000210">
    <property type="entry name" value="BTB/POZ_dom"/>
</dbReference>
<evidence type="ECO:0000313" key="2">
    <source>
        <dbReference type="EMBL" id="GMT29918.1"/>
    </source>
</evidence>
<dbReference type="SMART" id="SM00225">
    <property type="entry name" value="BTB"/>
    <property type="match status" value="1"/>
</dbReference>
<dbReference type="InterPro" id="IPR011333">
    <property type="entry name" value="SKP1/BTB/POZ_sf"/>
</dbReference>
<protein>
    <recommendedName>
        <fullName evidence="1">BTB domain-containing protein</fullName>
    </recommendedName>
</protein>
<accession>A0AAV5WGY6</accession>
<dbReference type="PANTHER" id="PTHR47022:SF1">
    <property type="entry name" value="BTB AND MATH DOMAIN-CONTAINING PROTEIN 36-RELATED"/>
    <property type="match status" value="1"/>
</dbReference>
<organism evidence="2 3">
    <name type="scientific">Pristionchus fissidentatus</name>
    <dbReference type="NCBI Taxonomy" id="1538716"/>
    <lineage>
        <taxon>Eukaryota</taxon>
        <taxon>Metazoa</taxon>
        <taxon>Ecdysozoa</taxon>
        <taxon>Nematoda</taxon>
        <taxon>Chromadorea</taxon>
        <taxon>Rhabditida</taxon>
        <taxon>Rhabditina</taxon>
        <taxon>Diplogasteromorpha</taxon>
        <taxon>Diplogasteroidea</taxon>
        <taxon>Neodiplogasteridae</taxon>
        <taxon>Pristionchus</taxon>
    </lineage>
</organism>
<dbReference type="AlphaFoldDB" id="A0AAV5WGY6"/>
<dbReference type="Proteomes" id="UP001432322">
    <property type="component" value="Unassembled WGS sequence"/>
</dbReference>
<gene>
    <name evidence="2" type="ORF">PFISCL1PPCAC_21215</name>
</gene>
<dbReference type="EMBL" id="BTSY01000005">
    <property type="protein sequence ID" value="GMT29918.1"/>
    <property type="molecule type" value="Genomic_DNA"/>
</dbReference>
<dbReference type="Gene3D" id="3.30.710.10">
    <property type="entry name" value="Potassium Channel Kv1.1, Chain A"/>
    <property type="match status" value="1"/>
</dbReference>
<comment type="caution">
    <text evidence="2">The sequence shown here is derived from an EMBL/GenBank/DDBJ whole genome shotgun (WGS) entry which is preliminary data.</text>
</comment>
<dbReference type="Pfam" id="PF00651">
    <property type="entry name" value="BTB"/>
    <property type="match status" value="1"/>
</dbReference>